<evidence type="ECO:0000256" key="2">
    <source>
        <dbReference type="ARBA" id="ARBA00004496"/>
    </source>
</evidence>
<name>A0AAV9XJ28_9PEZI</name>
<keyword evidence="8 14" id="KW-0645">Protease</keyword>
<dbReference type="FunFam" id="3.30.540.30:FF:000002">
    <property type="entry name" value="Dipeptidyl peptidase 3"/>
    <property type="match status" value="1"/>
</dbReference>
<dbReference type="GO" id="GO:0006508">
    <property type="term" value="P:proteolysis"/>
    <property type="evidence" value="ECO:0007669"/>
    <property type="project" value="UniProtKB-KW"/>
</dbReference>
<dbReference type="EC" id="3.4.14.4" evidence="4 14"/>
<gene>
    <name evidence="17" type="ORF">TWF694_007862</name>
</gene>
<keyword evidence="7 14" id="KW-0963">Cytoplasm</keyword>
<dbReference type="FunFam" id="3.30.540.30:FF:000003">
    <property type="entry name" value="Dipeptidyl peptidase 3"/>
    <property type="match status" value="1"/>
</dbReference>
<keyword evidence="11 14" id="KW-0862">Zinc</keyword>
<evidence type="ECO:0000256" key="5">
    <source>
        <dbReference type="ARBA" id="ARBA00014713"/>
    </source>
</evidence>
<dbReference type="Pfam" id="PF03571">
    <property type="entry name" value="Peptidase_M49"/>
    <property type="match status" value="1"/>
</dbReference>
<dbReference type="FunFam" id="3.30.540.30:FF:000001">
    <property type="entry name" value="Dipeptidyl peptidase 3"/>
    <property type="match status" value="1"/>
</dbReference>
<comment type="catalytic activity">
    <reaction evidence="1 14">
        <text>Release of an N-terminal dipeptide from a peptide comprising four or more residues, with broad specificity. Also acts on dipeptidyl 2-naphthylamides.</text>
        <dbReference type="EC" id="3.4.14.4"/>
    </reaction>
</comment>
<evidence type="ECO:0000256" key="10">
    <source>
        <dbReference type="ARBA" id="ARBA00022801"/>
    </source>
</evidence>
<evidence type="ECO:0000313" key="17">
    <source>
        <dbReference type="EMBL" id="KAK6542093.1"/>
    </source>
</evidence>
<evidence type="ECO:0000256" key="15">
    <source>
        <dbReference type="PIRSR" id="PIRSR007828-1"/>
    </source>
</evidence>
<keyword evidence="12" id="KW-0007">Acetylation</keyword>
<keyword evidence="18" id="KW-1185">Reference proteome</keyword>
<dbReference type="Proteomes" id="UP001365542">
    <property type="component" value="Unassembled WGS sequence"/>
</dbReference>
<dbReference type="Gene3D" id="3.30.540.30">
    <property type="match status" value="3"/>
</dbReference>
<dbReference type="GO" id="GO:0008239">
    <property type="term" value="F:dipeptidyl-peptidase activity"/>
    <property type="evidence" value="ECO:0007669"/>
    <property type="project" value="UniProtKB-UniRule"/>
</dbReference>
<dbReference type="AlphaFoldDB" id="A0AAV9XJ28"/>
<evidence type="ECO:0000313" key="18">
    <source>
        <dbReference type="Proteomes" id="UP001365542"/>
    </source>
</evidence>
<evidence type="ECO:0000256" key="12">
    <source>
        <dbReference type="ARBA" id="ARBA00022990"/>
    </source>
</evidence>
<evidence type="ECO:0000256" key="6">
    <source>
        <dbReference type="ARBA" id="ARBA00022438"/>
    </source>
</evidence>
<sequence>MQVLLTRRVTGRLLLFNPKQSTTASRFRNINNVIQQRNIPRYNPHSLLLLPHNPPLPRNLNINIPKIAIPLRHYSKLHTMSSEIPSHLLADRKAPICRLEIQPHFEALAPKEKLYAHYISKASFAGTRVVLRQVSPESEPLFDLILSIAKHVNNDHSKLAAAAGITEEESEDYLSFATQVLTNLGNYKSFGDQKFVPRISKETFGKIASLTGVAKKIWEEWGDKVYQIAPEGITLLGYPPEHMSNYYPDSPNITKADIEACGEVFVKNGVLVEHTRLRQLKDGSFEMLVASEKTGEGETYELSDGRKIKTVYGDYKAEMARIATAMDKAREHALNETQEKMMKEYVTSFSEGSLEAHKESQRHWIRDIGPTIETNIGFIETYRDPAGTKAYFEGWVAVVNKERTKVFGKLVEQAGKYIPKLPWSKEFEKDKFQKPDFTSLEVLTFNSDGIPAGINIPNYDDIRMTLGFKNVSLGNVLNAKSPSEKITFVNEKDLPLFEKLRGPAFELQVGLHELLGHGSGKLLQETEKGVYNFDKENPPVSPLDDKPVETYYKVGETWGSVFGPTAASYEECRAECVAMYLCPDREVLAVFGHTDETEEKAEDVLYISYLQMARAGLLALEFWDPKTKKWGQAHMRARYSILQCFLSAGDNFVTLDSTESDHSDLTIHLDRSKIRSHGLKAVEKYLQKLHVYKASADVKRGVALYDEMTSVDEVMAGYREVVMRKKQPRKQFVQANTELEGDEVVLKEYDATPQGLVQSWLDREKDL</sequence>
<dbReference type="GO" id="GO:0005737">
    <property type="term" value="C:cytoplasm"/>
    <property type="evidence" value="ECO:0007669"/>
    <property type="project" value="UniProtKB-SubCell"/>
</dbReference>
<feature type="binding site" evidence="16">
    <location>
        <position position="571"/>
    </location>
    <ligand>
        <name>Zn(2+)</name>
        <dbReference type="ChEBI" id="CHEBI:29105"/>
        <note>catalytic</note>
    </ligand>
</feature>
<dbReference type="InterPro" id="IPR005317">
    <property type="entry name" value="Dipeptidyl-peptase3"/>
</dbReference>
<reference evidence="17 18" key="1">
    <citation type="submission" date="2019-10" db="EMBL/GenBank/DDBJ databases">
        <authorList>
            <person name="Palmer J.M."/>
        </authorList>
    </citation>
    <scope>NUCLEOTIDE SEQUENCE [LARGE SCALE GENOMIC DNA]</scope>
    <source>
        <strain evidence="17 18">TWF694</strain>
    </source>
</reference>
<feature type="binding site" evidence="16">
    <location>
        <position position="517"/>
    </location>
    <ligand>
        <name>Zn(2+)</name>
        <dbReference type="ChEBI" id="CHEBI:29105"/>
        <note>catalytic</note>
    </ligand>
</feature>
<evidence type="ECO:0000256" key="4">
    <source>
        <dbReference type="ARBA" id="ARBA00012063"/>
    </source>
</evidence>
<keyword evidence="10 14" id="KW-0378">Hydrolase</keyword>
<feature type="binding site" evidence="16">
    <location>
        <position position="512"/>
    </location>
    <ligand>
        <name>Zn(2+)</name>
        <dbReference type="ChEBI" id="CHEBI:29105"/>
        <note>catalytic</note>
    </ligand>
</feature>
<dbReference type="GO" id="GO:0008235">
    <property type="term" value="F:metalloexopeptidase activity"/>
    <property type="evidence" value="ECO:0007669"/>
    <property type="project" value="InterPro"/>
</dbReference>
<evidence type="ECO:0000256" key="8">
    <source>
        <dbReference type="ARBA" id="ARBA00022670"/>
    </source>
</evidence>
<dbReference type="PANTHER" id="PTHR23422">
    <property type="entry name" value="DIPEPTIDYL PEPTIDASE III-RELATED"/>
    <property type="match status" value="1"/>
</dbReference>
<accession>A0AAV9XJ28</accession>
<evidence type="ECO:0000256" key="1">
    <source>
        <dbReference type="ARBA" id="ARBA00001336"/>
    </source>
</evidence>
<evidence type="ECO:0000256" key="11">
    <source>
        <dbReference type="ARBA" id="ARBA00022833"/>
    </source>
</evidence>
<feature type="active site" evidence="15">
    <location>
        <position position="513"/>
    </location>
</feature>
<evidence type="ECO:0000256" key="9">
    <source>
        <dbReference type="ARBA" id="ARBA00022723"/>
    </source>
</evidence>
<comment type="caution">
    <text evidence="17">The sequence shown here is derived from an EMBL/GenBank/DDBJ whole genome shotgun (WGS) entry which is preliminary data.</text>
</comment>
<evidence type="ECO:0000256" key="7">
    <source>
        <dbReference type="ARBA" id="ARBA00022490"/>
    </source>
</evidence>
<keyword evidence="9 14" id="KW-0479">Metal-binding</keyword>
<dbReference type="GO" id="GO:0004177">
    <property type="term" value="F:aminopeptidase activity"/>
    <property type="evidence" value="ECO:0007669"/>
    <property type="project" value="UniProtKB-KW"/>
</dbReference>
<keyword evidence="13 14" id="KW-0482">Metalloprotease</keyword>
<evidence type="ECO:0000256" key="3">
    <source>
        <dbReference type="ARBA" id="ARBA00010200"/>
    </source>
</evidence>
<evidence type="ECO:0000256" key="14">
    <source>
        <dbReference type="PIRNR" id="PIRNR007828"/>
    </source>
</evidence>
<proteinExistence type="inferred from homology"/>
<comment type="subcellular location">
    <subcellularLocation>
        <location evidence="2">Cytoplasm</location>
    </subcellularLocation>
</comment>
<protein>
    <recommendedName>
        <fullName evidence="5 14">Dipeptidyl peptidase 3</fullName>
        <ecNumber evidence="4 14">3.4.14.4</ecNumber>
    </recommendedName>
    <alternativeName>
        <fullName evidence="14">Dipeptidyl aminopeptidase III</fullName>
    </alternativeName>
    <alternativeName>
        <fullName evidence="14">Dipeptidyl peptidase III</fullName>
    </alternativeName>
</protein>
<dbReference type="GO" id="GO:0008270">
    <property type="term" value="F:zinc ion binding"/>
    <property type="evidence" value="ECO:0007669"/>
    <property type="project" value="UniProtKB-ARBA"/>
</dbReference>
<evidence type="ECO:0000256" key="16">
    <source>
        <dbReference type="PIRSR" id="PIRSR007828-2"/>
    </source>
</evidence>
<dbReference type="PIRSF" id="PIRSF007828">
    <property type="entry name" value="Dipeptidyl-peptidase_III"/>
    <property type="match status" value="1"/>
</dbReference>
<dbReference type="EMBL" id="JAVHJO010000003">
    <property type="protein sequence ID" value="KAK6542093.1"/>
    <property type="molecule type" value="Genomic_DNA"/>
</dbReference>
<dbReference type="PANTHER" id="PTHR23422:SF11">
    <property type="entry name" value="DIPEPTIDYL PEPTIDASE 3"/>
    <property type="match status" value="1"/>
</dbReference>
<comment type="similarity">
    <text evidence="3 14">Belongs to the peptidase M49 family.</text>
</comment>
<evidence type="ECO:0000256" key="13">
    <source>
        <dbReference type="ARBA" id="ARBA00023049"/>
    </source>
</evidence>
<dbReference type="InterPro" id="IPR039461">
    <property type="entry name" value="Peptidase_M49"/>
</dbReference>
<keyword evidence="6 14" id="KW-0031">Aminopeptidase</keyword>
<organism evidence="17 18">
    <name type="scientific">Orbilia ellipsospora</name>
    <dbReference type="NCBI Taxonomy" id="2528407"/>
    <lineage>
        <taxon>Eukaryota</taxon>
        <taxon>Fungi</taxon>
        <taxon>Dikarya</taxon>
        <taxon>Ascomycota</taxon>
        <taxon>Pezizomycotina</taxon>
        <taxon>Orbiliomycetes</taxon>
        <taxon>Orbiliales</taxon>
        <taxon>Orbiliaceae</taxon>
        <taxon>Orbilia</taxon>
    </lineage>
</organism>
<comment type="cofactor">
    <cofactor evidence="14 16">
        <name>Zn(2+)</name>
        <dbReference type="ChEBI" id="CHEBI:29105"/>
    </cofactor>
    <text evidence="14 16">Binds 1 zinc ion per subunit.</text>
</comment>